<protein>
    <recommendedName>
        <fullName evidence="5">PknH-like extracellular domain-containing protein</fullName>
    </recommendedName>
</protein>
<keyword evidence="2" id="KW-0732">Signal</keyword>
<proteinExistence type="predicted"/>
<dbReference type="Proteomes" id="UP001157161">
    <property type="component" value="Unassembled WGS sequence"/>
</dbReference>
<sequence length="255" mass="25454">MRRTAAATGAALLAGALALTACSSGDDAESTETVTETATTSPSESPTATPTSEPAEPSEPAGPTESDTSAPPAPAPPTTVTADTLLPPDVLGTADQPREETAGVTAWRLSEACDQVTPEAADMVTVSQGSGEFEEPVGLQQVAVFADSDAAATAADALAAAFGSCTAQEATAYVVEPLEVGAQGTGLATDYYGASTAGPLDEALGSYVALTRRGNAVVLTGYEGGEAQVGTARENTTALLDDAWQRLCGYDSAGC</sequence>
<accession>A0AA37XHI5</accession>
<dbReference type="EMBL" id="BSUM01000001">
    <property type="protein sequence ID" value="GMA33452.1"/>
    <property type="molecule type" value="Genomic_DNA"/>
</dbReference>
<reference evidence="3" key="1">
    <citation type="journal article" date="2014" name="Int. J. Syst. Evol. Microbiol.">
        <title>Complete genome sequence of Corynebacterium casei LMG S-19264T (=DSM 44701T), isolated from a smear-ripened cheese.</title>
        <authorList>
            <consortium name="US DOE Joint Genome Institute (JGI-PGF)"/>
            <person name="Walter F."/>
            <person name="Albersmeier A."/>
            <person name="Kalinowski J."/>
            <person name="Ruckert C."/>
        </authorList>
    </citation>
    <scope>NUCLEOTIDE SEQUENCE</scope>
    <source>
        <strain evidence="3">NBRC 112290</strain>
    </source>
</reference>
<reference evidence="3" key="2">
    <citation type="submission" date="2023-02" db="EMBL/GenBank/DDBJ databases">
        <authorList>
            <person name="Sun Q."/>
            <person name="Mori K."/>
        </authorList>
    </citation>
    <scope>NUCLEOTIDE SEQUENCE</scope>
    <source>
        <strain evidence="3">NBRC 112290</strain>
    </source>
</reference>
<feature type="compositionally biased region" description="Low complexity" evidence="1">
    <location>
        <begin position="31"/>
        <end position="70"/>
    </location>
</feature>
<name>A0AA37XHI5_9MICO</name>
<feature type="compositionally biased region" description="Low complexity" evidence="1">
    <location>
        <begin position="78"/>
        <end position="88"/>
    </location>
</feature>
<gene>
    <name evidence="3" type="ORF">GCM10025875_34440</name>
</gene>
<dbReference type="RefSeq" id="WP_284252302.1">
    <property type="nucleotide sequence ID" value="NZ_BSUM01000001.1"/>
</dbReference>
<evidence type="ECO:0000256" key="1">
    <source>
        <dbReference type="SAM" id="MobiDB-lite"/>
    </source>
</evidence>
<organism evidence="3 4">
    <name type="scientific">Litorihabitans aurantiacus</name>
    <dbReference type="NCBI Taxonomy" id="1930061"/>
    <lineage>
        <taxon>Bacteria</taxon>
        <taxon>Bacillati</taxon>
        <taxon>Actinomycetota</taxon>
        <taxon>Actinomycetes</taxon>
        <taxon>Micrococcales</taxon>
        <taxon>Beutenbergiaceae</taxon>
        <taxon>Litorihabitans</taxon>
    </lineage>
</organism>
<evidence type="ECO:0000313" key="4">
    <source>
        <dbReference type="Proteomes" id="UP001157161"/>
    </source>
</evidence>
<evidence type="ECO:0000256" key="2">
    <source>
        <dbReference type="SAM" id="SignalP"/>
    </source>
</evidence>
<evidence type="ECO:0008006" key="5">
    <source>
        <dbReference type="Google" id="ProtNLM"/>
    </source>
</evidence>
<evidence type="ECO:0000313" key="3">
    <source>
        <dbReference type="EMBL" id="GMA33452.1"/>
    </source>
</evidence>
<comment type="caution">
    <text evidence="3">The sequence shown here is derived from an EMBL/GenBank/DDBJ whole genome shotgun (WGS) entry which is preliminary data.</text>
</comment>
<feature type="signal peptide" evidence="2">
    <location>
        <begin position="1"/>
        <end position="28"/>
    </location>
</feature>
<feature type="region of interest" description="Disordered" evidence="1">
    <location>
        <begin position="23"/>
        <end position="103"/>
    </location>
</feature>
<feature type="chain" id="PRO_5041434595" description="PknH-like extracellular domain-containing protein" evidence="2">
    <location>
        <begin position="29"/>
        <end position="255"/>
    </location>
</feature>
<dbReference type="AlphaFoldDB" id="A0AA37XHI5"/>
<dbReference type="PROSITE" id="PS51257">
    <property type="entry name" value="PROKAR_LIPOPROTEIN"/>
    <property type="match status" value="1"/>
</dbReference>
<keyword evidence="4" id="KW-1185">Reference proteome</keyword>